<feature type="coiled-coil region" evidence="4">
    <location>
        <begin position="737"/>
        <end position="771"/>
    </location>
</feature>
<sequence>MANKVGGRIVRIKLKGFMTYDDLEIKPDKGLNLIIGLNGSGKSSIMSAICLGLGGKPQFTGRAVQLSDFIKYSHTKAIVEIELESPHSRNDVICRVIQVDKHLWYLNNKLVHQNEITSLIKKYNIDTSNLCQFLPQEKVAEFSKMDKKQRLVNMIQAIGDPSLVTLFDELKTLRNDLCRFERDLEELESNKISEEKMNERLKPEIDKHEERQQLKIELDILQFKRMVCHYSVLQDSVKKKEAERKQLNLEVLKMEETSNKLKDEKRRYSSELSNYLTKVNELKTEVSSRMKNLTKYYGNLGKCHEEIDNAKINFENRMLEKQEQTAKLTALSRQIEGLKDILSLKKDDMRALKEKLMENIKKYESVHQQLSCCDSDLERVNLDKNALEYRKKFKQEEIYRISNEEDKKYEVLRQKYPDTYTALKWLQQNESSFRACISPPPLVSIKVEKDENRRFIENAVADRDLLMFVCEDKGDLERFVKIIKHEKKLCVNVSMVPDESLADFSSRPITNNMRNLGIHCYLKDLFTAPEPVMRFLCKLNRVHQVPVCTEKAESNVDTILKFSNLFFTASEKIMGKRSKYGQQSMSVRRDVLISRNILPNIKDNTAALHSAKMELQEIEKELLKYKQQYDALEKLRTQLERQQEQLRTEKNTINSEQRKLNDLRAKLGQITEIYDKKAKDIIDEEEEKNKVTVAVCNLNAKKLEILTEIHKIVKEILHLKKEIATSILYMRGFGEKISSLEVKISYQEKQLQNAKSRLSVVESEKIRIKAEGVKLFADLQAKKKSSKNVKEYEKFNEGNDMKLKGKGKSMVVSSQNLDLEEIEQRISNIEAQIELTDEDIAPIIAEYTKRKQAILSIEEQLNSIKAMVEDLKMRLQEKKRRWLPPLITHIESVNRKFSKYYKILKCAGEISLDQTDDTDDFPNYGLQIKLKYRVNEEFMELSQTHHSGGECSVAAIIFILSLQELTDVPFRCIDEINQGMDAINERNIYQLVADAARSGSCSQYFLLTPKWLHGKRKAMPFAVPMIWREPTNHIDCYFCMVPPASEDSPRKRRDASKPSLKAVLLNNGNELPSIPVSDAVYMKETYHNLKQLLEMINYSKYGWQIRADLKVVPLFMGLQLGYTKYFCFLSLRDSRAIALQYIKRDWPQRASFKPGEMNVEHPPLAEQHKIIIPLLHIKLDLVKNLVKPMDKNEPAFKYLHEKFPRLSVAKMKEVVFVGPQIK</sequence>
<evidence type="ECO:0000256" key="4">
    <source>
        <dbReference type="SAM" id="Coils"/>
    </source>
</evidence>
<proteinExistence type="inferred from homology"/>
<dbReference type="PANTHER" id="PTHR45916:SF1">
    <property type="entry name" value="STRUCTURAL MAINTENANCE OF CHROMOSOMES PROTEIN 5"/>
    <property type="match status" value="1"/>
</dbReference>
<feature type="coiled-coil region" evidence="4">
    <location>
        <begin position="321"/>
        <end position="397"/>
    </location>
</feature>
<evidence type="ECO:0000256" key="1">
    <source>
        <dbReference type="ARBA" id="ARBA00010171"/>
    </source>
</evidence>
<comment type="similarity">
    <text evidence="1">Belongs to the SMC family. SMC5 subfamily.</text>
</comment>
<dbReference type="InterPro" id="IPR038729">
    <property type="entry name" value="Rad50/SbcC_AAA"/>
</dbReference>
<accession>A0A4Y2JKI6</accession>
<comment type="caution">
    <text evidence="6">The sequence shown here is derived from an EMBL/GenBank/DDBJ whole genome shotgun (WGS) entry which is preliminary data.</text>
</comment>
<dbReference type="InterPro" id="IPR027417">
    <property type="entry name" value="P-loop_NTPase"/>
</dbReference>
<keyword evidence="3 4" id="KW-0175">Coiled coil</keyword>
<protein>
    <recommendedName>
        <fullName evidence="2">Structural maintenance of chromosomes protein 5</fullName>
    </recommendedName>
</protein>
<evidence type="ECO:0000259" key="5">
    <source>
        <dbReference type="Pfam" id="PF13476"/>
    </source>
</evidence>
<gene>
    <name evidence="6" type="primary">SMC5</name>
    <name evidence="6" type="ORF">AVEN_143991_1</name>
</gene>
<dbReference type="OrthoDB" id="6435396at2759"/>
<dbReference type="SUPFAM" id="SSF52540">
    <property type="entry name" value="P-loop containing nucleoside triphosphate hydrolases"/>
    <property type="match status" value="1"/>
</dbReference>
<evidence type="ECO:0000313" key="6">
    <source>
        <dbReference type="EMBL" id="GBM89812.1"/>
    </source>
</evidence>
<organism evidence="6 7">
    <name type="scientific">Araneus ventricosus</name>
    <name type="common">Orbweaver spider</name>
    <name type="synonym">Epeira ventricosa</name>
    <dbReference type="NCBI Taxonomy" id="182803"/>
    <lineage>
        <taxon>Eukaryota</taxon>
        <taxon>Metazoa</taxon>
        <taxon>Ecdysozoa</taxon>
        <taxon>Arthropoda</taxon>
        <taxon>Chelicerata</taxon>
        <taxon>Arachnida</taxon>
        <taxon>Araneae</taxon>
        <taxon>Araneomorphae</taxon>
        <taxon>Entelegynae</taxon>
        <taxon>Araneoidea</taxon>
        <taxon>Araneidae</taxon>
        <taxon>Araneus</taxon>
    </lineage>
</organism>
<dbReference type="PANTHER" id="PTHR45916">
    <property type="entry name" value="STRUCTURAL MAINTENANCE OF CHROMOSOMES PROTEIN 5"/>
    <property type="match status" value="1"/>
</dbReference>
<dbReference type="GO" id="GO:0016887">
    <property type="term" value="F:ATP hydrolysis activity"/>
    <property type="evidence" value="ECO:0007669"/>
    <property type="project" value="InterPro"/>
</dbReference>
<dbReference type="GO" id="GO:0030915">
    <property type="term" value="C:Smc5-Smc6 complex"/>
    <property type="evidence" value="ECO:0007669"/>
    <property type="project" value="TreeGrafter"/>
</dbReference>
<dbReference type="AlphaFoldDB" id="A0A4Y2JKI6"/>
<dbReference type="GO" id="GO:0003697">
    <property type="term" value="F:single-stranded DNA binding"/>
    <property type="evidence" value="ECO:0007669"/>
    <property type="project" value="TreeGrafter"/>
</dbReference>
<evidence type="ECO:0000256" key="3">
    <source>
        <dbReference type="ARBA" id="ARBA00023054"/>
    </source>
</evidence>
<feature type="coiled-coil region" evidence="4">
    <location>
        <begin position="601"/>
        <end position="673"/>
    </location>
</feature>
<dbReference type="GO" id="GO:0005634">
    <property type="term" value="C:nucleus"/>
    <property type="evidence" value="ECO:0007669"/>
    <property type="project" value="TreeGrafter"/>
</dbReference>
<dbReference type="GO" id="GO:0000724">
    <property type="term" value="P:double-strand break repair via homologous recombination"/>
    <property type="evidence" value="ECO:0007669"/>
    <property type="project" value="TreeGrafter"/>
</dbReference>
<dbReference type="Gene3D" id="3.40.50.300">
    <property type="entry name" value="P-loop containing nucleotide triphosphate hydrolases"/>
    <property type="match status" value="2"/>
</dbReference>
<dbReference type="Pfam" id="PF13476">
    <property type="entry name" value="AAA_23"/>
    <property type="match status" value="1"/>
</dbReference>
<feature type="coiled-coil region" evidence="4">
    <location>
        <begin position="230"/>
        <end position="285"/>
    </location>
</feature>
<keyword evidence="7" id="KW-1185">Reference proteome</keyword>
<name>A0A4Y2JKI6_ARAVE</name>
<dbReference type="Proteomes" id="UP000499080">
    <property type="component" value="Unassembled WGS sequence"/>
</dbReference>
<evidence type="ECO:0000256" key="2">
    <source>
        <dbReference type="ARBA" id="ARBA00018687"/>
    </source>
</evidence>
<evidence type="ECO:0000313" key="7">
    <source>
        <dbReference type="Proteomes" id="UP000499080"/>
    </source>
</evidence>
<feature type="domain" description="Rad50/SbcC-type AAA" evidence="5">
    <location>
        <begin position="11"/>
        <end position="210"/>
    </location>
</feature>
<feature type="coiled-coil region" evidence="4">
    <location>
        <begin position="812"/>
        <end position="881"/>
    </location>
</feature>
<dbReference type="EMBL" id="BGPR01003576">
    <property type="protein sequence ID" value="GBM89812.1"/>
    <property type="molecule type" value="Genomic_DNA"/>
</dbReference>
<reference evidence="6 7" key="1">
    <citation type="journal article" date="2019" name="Sci. Rep.">
        <title>Orb-weaving spider Araneus ventricosus genome elucidates the spidroin gene catalogue.</title>
        <authorList>
            <person name="Kono N."/>
            <person name="Nakamura H."/>
            <person name="Ohtoshi R."/>
            <person name="Moran D.A.P."/>
            <person name="Shinohara A."/>
            <person name="Yoshida Y."/>
            <person name="Fujiwara M."/>
            <person name="Mori M."/>
            <person name="Tomita M."/>
            <person name="Arakawa K."/>
        </authorList>
    </citation>
    <scope>NUCLEOTIDE SEQUENCE [LARGE SCALE GENOMIC DNA]</scope>
</reference>